<name>A0A9N9EB52_9GLOM</name>
<dbReference type="OrthoDB" id="2436443at2759"/>
<evidence type="ECO:0000313" key="2">
    <source>
        <dbReference type="Proteomes" id="UP000789342"/>
    </source>
</evidence>
<gene>
    <name evidence="1" type="ORF">AMORRO_LOCUS10577</name>
</gene>
<proteinExistence type="predicted"/>
<organism evidence="1 2">
    <name type="scientific">Acaulospora morrowiae</name>
    <dbReference type="NCBI Taxonomy" id="94023"/>
    <lineage>
        <taxon>Eukaryota</taxon>
        <taxon>Fungi</taxon>
        <taxon>Fungi incertae sedis</taxon>
        <taxon>Mucoromycota</taxon>
        <taxon>Glomeromycotina</taxon>
        <taxon>Glomeromycetes</taxon>
        <taxon>Diversisporales</taxon>
        <taxon>Acaulosporaceae</taxon>
        <taxon>Acaulospora</taxon>
    </lineage>
</organism>
<sequence length="167" mass="20008">FKNYYKRKYVRYILKLFEESKDINKEKINIKDVINYVSEAWSHVTKNMIWNCWRKTGILPTLINEEMNNAIQIQQEVREHEIADINQIVEDLNKTDSYVAPLEEMEEVDKNDESEEEPILISFGDAVKSLTNWITFFEQQQSNEFKTENIDVFKKYLSLTQQLERKS</sequence>
<dbReference type="EMBL" id="CAJVPV010011855">
    <property type="protein sequence ID" value="CAG8665120.1"/>
    <property type="molecule type" value="Genomic_DNA"/>
</dbReference>
<feature type="non-terminal residue" evidence="1">
    <location>
        <position position="1"/>
    </location>
</feature>
<dbReference type="Proteomes" id="UP000789342">
    <property type="component" value="Unassembled WGS sequence"/>
</dbReference>
<accession>A0A9N9EB52</accession>
<evidence type="ECO:0000313" key="1">
    <source>
        <dbReference type="EMBL" id="CAG8665120.1"/>
    </source>
</evidence>
<protein>
    <submittedName>
        <fullName evidence="1">16176_t:CDS:1</fullName>
    </submittedName>
</protein>
<dbReference type="AlphaFoldDB" id="A0A9N9EB52"/>
<reference evidence="1" key="1">
    <citation type="submission" date="2021-06" db="EMBL/GenBank/DDBJ databases">
        <authorList>
            <person name="Kallberg Y."/>
            <person name="Tangrot J."/>
            <person name="Rosling A."/>
        </authorList>
    </citation>
    <scope>NUCLEOTIDE SEQUENCE</scope>
    <source>
        <strain evidence="1">CL551</strain>
    </source>
</reference>
<comment type="caution">
    <text evidence="1">The sequence shown here is derived from an EMBL/GenBank/DDBJ whole genome shotgun (WGS) entry which is preliminary data.</text>
</comment>
<keyword evidence="2" id="KW-1185">Reference proteome</keyword>